<feature type="domain" description="DUF4042" evidence="3">
    <location>
        <begin position="245"/>
        <end position="427"/>
    </location>
</feature>
<reference evidence="4" key="1">
    <citation type="submission" date="2022-11" db="EMBL/GenBank/DDBJ databases">
        <title>Centuries of genome instability and evolution in soft-shell clam transmissible cancer (bioRxiv).</title>
        <authorList>
            <person name="Hart S.F.M."/>
            <person name="Yonemitsu M.A."/>
            <person name="Giersch R.M."/>
            <person name="Beal B.F."/>
            <person name="Arriagada G."/>
            <person name="Davis B.W."/>
            <person name="Ostrander E.A."/>
            <person name="Goff S.P."/>
            <person name="Metzger M.J."/>
        </authorList>
    </citation>
    <scope>NUCLEOTIDE SEQUENCE</scope>
    <source>
        <strain evidence="4">MELC-2E11</strain>
        <tissue evidence="4">Siphon/mantle</tissue>
    </source>
</reference>
<feature type="compositionally biased region" description="Basic residues" evidence="2">
    <location>
        <begin position="158"/>
        <end position="175"/>
    </location>
</feature>
<organism evidence="4 5">
    <name type="scientific">Mya arenaria</name>
    <name type="common">Soft-shell clam</name>
    <dbReference type="NCBI Taxonomy" id="6604"/>
    <lineage>
        <taxon>Eukaryota</taxon>
        <taxon>Metazoa</taxon>
        <taxon>Spiralia</taxon>
        <taxon>Lophotrochozoa</taxon>
        <taxon>Mollusca</taxon>
        <taxon>Bivalvia</taxon>
        <taxon>Autobranchia</taxon>
        <taxon>Heteroconchia</taxon>
        <taxon>Euheterodonta</taxon>
        <taxon>Imparidentia</taxon>
        <taxon>Neoheterodontei</taxon>
        <taxon>Myida</taxon>
        <taxon>Myoidea</taxon>
        <taxon>Myidae</taxon>
        <taxon>Mya</taxon>
    </lineage>
</organism>
<protein>
    <recommendedName>
        <fullName evidence="1">HEAT repeat-containing protein 6</fullName>
    </recommendedName>
</protein>
<dbReference type="InterPro" id="IPR011989">
    <property type="entry name" value="ARM-like"/>
</dbReference>
<dbReference type="Gene3D" id="1.25.10.10">
    <property type="entry name" value="Leucine-rich Repeat Variant"/>
    <property type="match status" value="3"/>
</dbReference>
<evidence type="ECO:0000313" key="5">
    <source>
        <dbReference type="Proteomes" id="UP001164746"/>
    </source>
</evidence>
<dbReference type="InterPro" id="IPR025283">
    <property type="entry name" value="DUF4042"/>
</dbReference>
<sequence length="970" mass="106921">MAVAANFDCPERDKFQHCFTKLRCFVYTEDNSVKTDLNLLLDQVNSLEYSTVLVTPQISLSDECVMQMCDYLVLVIQRCQTWAVPEILRTLASLFYENTDKLQQILTYCLRGIQNLIRVTKEVPAGRLGVLLAAVRIEPPRAGKPSTQQATAQTSGQKKSKRKPKKQDKKGAKQNKKQDDLDGDLDPNEPSAGGDTVSQGNDISLEFDFDPMASYVAWSKVSSSDSEWSDTEGGQGSRARSNSTKVRQCALSTFYWIAKFTEKKVLFGYWWSFLPDSQMATSSAGAQSLLNIVLKDTSPKCRMGALAAISVLIDNTKLMLSAAEDSDDTKTATFIPFSIVLGTTIREVHRCLFLALAAENFPITLTQLLKCFGTVIANVPYHRMRPGLLGKIVKHIRHFVNHRDPNVRVACLTCLGSIANIRPPLMEVCHIVQSVKPSFAGLPLAELDKSVNSSEAGEISDLASGFSNSLTVSSLENGGAKTNEYSGETTPKHDTAYSSGTATPAFSEQVLQMFSKDISWIVRLCVKNILPQGGQEALEEYHTEPLPVRLESLQVLSNLTKGYFPVIRNCVPLLQELTLQCFCDSDPVVKLHTAKLLDELSQVLQQAVSTVESGIPPTPDVITKDKVLDFWLALLNGPIQEVLQARGHDAVKAVACDCLANLGDLIFKSLPLDKRLLCVTVALGLAGDEDRLIRAAAIRTLGIFVLYKTLREDVSFVVDCAAAILGAIDDANMFVKVKAAWSLANLGDAIASNREDGDSEFMEDFSDVVLLNIITTATRLSQESDKIKPNAVRTLGNILRCLSNRQLGKEAFVQAVNSAVASLMKCASSGAMKVRWNACYAISNMYKNEDLNQGQTTWNRDVLDVLCSVITDCKNFKVRINAAIGLSAPELRAQYGNQACYCRLCMTTFHLLSLVTVDDLGSLYPLIDQHREHLTACLNKYCTHIHKQPNINKESVPMSRQKLAFKQIYD</sequence>
<dbReference type="Proteomes" id="UP001164746">
    <property type="component" value="Chromosome 4"/>
</dbReference>
<evidence type="ECO:0000259" key="3">
    <source>
        <dbReference type="Pfam" id="PF13251"/>
    </source>
</evidence>
<feature type="region of interest" description="Disordered" evidence="2">
    <location>
        <begin position="141"/>
        <end position="200"/>
    </location>
</feature>
<dbReference type="Pfam" id="PF13251">
    <property type="entry name" value="DUF4042"/>
    <property type="match status" value="1"/>
</dbReference>
<dbReference type="InterPro" id="IPR052107">
    <property type="entry name" value="HEAT6"/>
</dbReference>
<evidence type="ECO:0000313" key="4">
    <source>
        <dbReference type="EMBL" id="WAR03508.1"/>
    </source>
</evidence>
<name>A0ABY7E0G8_MYAAR</name>
<dbReference type="InterPro" id="IPR016024">
    <property type="entry name" value="ARM-type_fold"/>
</dbReference>
<evidence type="ECO:0000256" key="2">
    <source>
        <dbReference type="SAM" id="MobiDB-lite"/>
    </source>
</evidence>
<keyword evidence="5" id="KW-1185">Reference proteome</keyword>
<feature type="compositionally biased region" description="Low complexity" evidence="2">
    <location>
        <begin position="146"/>
        <end position="157"/>
    </location>
</feature>
<dbReference type="PANTHER" id="PTHR13366:SF0">
    <property type="entry name" value="HEAT REPEAT-CONTAINING PROTEIN 6"/>
    <property type="match status" value="1"/>
</dbReference>
<dbReference type="SUPFAM" id="SSF48371">
    <property type="entry name" value="ARM repeat"/>
    <property type="match status" value="1"/>
</dbReference>
<proteinExistence type="predicted"/>
<gene>
    <name evidence="4" type="ORF">MAR_010066</name>
</gene>
<accession>A0ABY7E0G8</accession>
<evidence type="ECO:0000256" key="1">
    <source>
        <dbReference type="ARBA" id="ARBA00015263"/>
    </source>
</evidence>
<dbReference type="EMBL" id="CP111015">
    <property type="protein sequence ID" value="WAR03508.1"/>
    <property type="molecule type" value="Genomic_DNA"/>
</dbReference>
<dbReference type="PANTHER" id="PTHR13366">
    <property type="entry name" value="MALARIA ANTIGEN-RELATED"/>
    <property type="match status" value="1"/>
</dbReference>